<dbReference type="KEGG" id="git:C6V83_01845"/>
<gene>
    <name evidence="2" type="ORF">C6V83_01845</name>
</gene>
<protein>
    <submittedName>
        <fullName evidence="2">Uncharacterized protein</fullName>
    </submittedName>
</protein>
<organism evidence="2 3">
    <name type="scientific">Gordonia iterans</name>
    <dbReference type="NCBI Taxonomy" id="1004901"/>
    <lineage>
        <taxon>Bacteria</taxon>
        <taxon>Bacillati</taxon>
        <taxon>Actinomycetota</taxon>
        <taxon>Actinomycetes</taxon>
        <taxon>Mycobacteriales</taxon>
        <taxon>Gordoniaceae</taxon>
        <taxon>Gordonia</taxon>
    </lineage>
</organism>
<dbReference type="Proteomes" id="UP000239814">
    <property type="component" value="Chromosome"/>
</dbReference>
<dbReference type="Pfam" id="PF20079">
    <property type="entry name" value="DUF6474"/>
    <property type="match status" value="1"/>
</dbReference>
<dbReference type="InterPro" id="IPR045522">
    <property type="entry name" value="DUF6474"/>
</dbReference>
<reference evidence="2 3" key="1">
    <citation type="submission" date="2018-03" db="EMBL/GenBank/DDBJ databases">
        <title>Characteristics and genome of n-alkane degrading marine bacteria Gordonia iterans isolated from crude oil contaminated in Tae-an, South Korea.</title>
        <authorList>
            <person name="Lee S.-S."/>
            <person name="Kim H."/>
        </authorList>
    </citation>
    <scope>NUCLEOTIDE SEQUENCE [LARGE SCALE GENOMIC DNA]</scope>
    <source>
        <strain evidence="2 3">Co17</strain>
    </source>
</reference>
<dbReference type="AlphaFoldDB" id="A0A2S0KC32"/>
<feature type="region of interest" description="Disordered" evidence="1">
    <location>
        <begin position="37"/>
        <end position="88"/>
    </location>
</feature>
<feature type="compositionally biased region" description="Basic and acidic residues" evidence="1">
    <location>
        <begin position="37"/>
        <end position="56"/>
    </location>
</feature>
<keyword evidence="3" id="KW-1185">Reference proteome</keyword>
<proteinExistence type="predicted"/>
<evidence type="ECO:0000256" key="1">
    <source>
        <dbReference type="SAM" id="MobiDB-lite"/>
    </source>
</evidence>
<evidence type="ECO:0000313" key="2">
    <source>
        <dbReference type="EMBL" id="AVL99225.1"/>
    </source>
</evidence>
<name>A0A2S0KC32_9ACTN</name>
<accession>A0A2S0KC32</accession>
<evidence type="ECO:0000313" key="3">
    <source>
        <dbReference type="Proteomes" id="UP000239814"/>
    </source>
</evidence>
<sequence>MGLSSSRKAKRLERKAEAKIRKAEEKALKTRVRLEAKVSAHEEQKRHKKALRDEHKYAKKAHKAERKTAKTASKAEQKTAKTAGKAQRKAAAAEAKTVTAQAKAAQSAGLLQPAKIRRYLTVAKLVAPIAGPLIYRGAVAARSEITALQARRAGVPAGLLTQYGGPSATLRARIAAAQSSADKVAGLEDTAEGKAFVQTMRARLDNLVVAADAADTMPPTQRRAAQRAIGNELTAIDNDLLARLNVHPQ</sequence>
<dbReference type="EMBL" id="CP027433">
    <property type="protein sequence ID" value="AVL99225.1"/>
    <property type="molecule type" value="Genomic_DNA"/>
</dbReference>
<dbReference type="RefSeq" id="WP_199832569.1">
    <property type="nucleotide sequence ID" value="NZ_CP027433.1"/>
</dbReference>